<accession>A0A3N4KG05</accession>
<dbReference type="GO" id="GO:0004672">
    <property type="term" value="F:protein kinase activity"/>
    <property type="evidence" value="ECO:0007669"/>
    <property type="project" value="InterPro"/>
</dbReference>
<dbReference type="PANTHER" id="PTHR37542">
    <property type="entry name" value="HELO DOMAIN-CONTAINING PROTEIN-RELATED"/>
    <property type="match status" value="1"/>
</dbReference>
<sequence length="525" mass="58336">MADLALGIPGLVVLCVQAGQRILEKCRTFKNYETELADLSLNAEAQWRQLEEKIEFIAAIESSLEPGVRDHYERVIKTLKGKLEDIRGRIDSIPDKASGFLAQLRSAFRAGKGGFRKLKLAIREFMELHQILLPSFYLLARVHGTEVEQRIKDGPEKNSASISTVKNLRKARADLELTVGGGRSGSPGTEERVKQTKKDINNAVKYGGADNTYWTDRGSIKFTPVQTHESRETGRMVLIDSIPCDGRDRGAANVIKDLQGLALVLQAIKDPLTLGMLSCAGIAKVYGKDGSRLVTSLEMVLEVPKELRNPKSFRSLLSGGTEMDFSITEKVNFAKQLARTVSFVHSANFVHKNFRPETIIVFDTRGSDSSHIGTPFLVGFQKFRVAVGGNTAKLGDTNWEKNVYRHPERQGEFPEEVYRMDHDVYSLGVCLLEIALWKSFVVYDEAGNKPRAHPEMEKLTDMNGWTMRDELVKMAKELIPPRLGAMYMEVTVACLQGLGGSGGSGISPEISFIENILDKLNQISM</sequence>
<dbReference type="Proteomes" id="UP000277580">
    <property type="component" value="Unassembled WGS sequence"/>
</dbReference>
<keyword evidence="3" id="KW-1185">Reference proteome</keyword>
<evidence type="ECO:0000259" key="1">
    <source>
        <dbReference type="PROSITE" id="PS50011"/>
    </source>
</evidence>
<protein>
    <recommendedName>
        <fullName evidence="1">Protein kinase domain-containing protein</fullName>
    </recommendedName>
</protein>
<dbReference type="PROSITE" id="PS50011">
    <property type="entry name" value="PROTEIN_KINASE_DOM"/>
    <property type="match status" value="1"/>
</dbReference>
<feature type="domain" description="Protein kinase" evidence="1">
    <location>
        <begin position="173"/>
        <end position="525"/>
    </location>
</feature>
<dbReference type="InParanoid" id="A0A3N4KG05"/>
<dbReference type="AlphaFoldDB" id="A0A3N4KG05"/>
<dbReference type="EMBL" id="ML119188">
    <property type="protein sequence ID" value="RPB07281.1"/>
    <property type="molecule type" value="Genomic_DNA"/>
</dbReference>
<name>A0A3N4KG05_9PEZI</name>
<dbReference type="InterPro" id="IPR000719">
    <property type="entry name" value="Prot_kinase_dom"/>
</dbReference>
<dbReference type="OrthoDB" id="1911848at2759"/>
<reference evidence="2 3" key="1">
    <citation type="journal article" date="2018" name="Nat. Ecol. Evol.">
        <title>Pezizomycetes genomes reveal the molecular basis of ectomycorrhizal truffle lifestyle.</title>
        <authorList>
            <person name="Murat C."/>
            <person name="Payen T."/>
            <person name="Noel B."/>
            <person name="Kuo A."/>
            <person name="Morin E."/>
            <person name="Chen J."/>
            <person name="Kohler A."/>
            <person name="Krizsan K."/>
            <person name="Balestrini R."/>
            <person name="Da Silva C."/>
            <person name="Montanini B."/>
            <person name="Hainaut M."/>
            <person name="Levati E."/>
            <person name="Barry K.W."/>
            <person name="Belfiori B."/>
            <person name="Cichocki N."/>
            <person name="Clum A."/>
            <person name="Dockter R.B."/>
            <person name="Fauchery L."/>
            <person name="Guy J."/>
            <person name="Iotti M."/>
            <person name="Le Tacon F."/>
            <person name="Lindquist E.A."/>
            <person name="Lipzen A."/>
            <person name="Malagnac F."/>
            <person name="Mello A."/>
            <person name="Molinier V."/>
            <person name="Miyauchi S."/>
            <person name="Poulain J."/>
            <person name="Riccioni C."/>
            <person name="Rubini A."/>
            <person name="Sitrit Y."/>
            <person name="Splivallo R."/>
            <person name="Traeger S."/>
            <person name="Wang M."/>
            <person name="Zifcakova L."/>
            <person name="Wipf D."/>
            <person name="Zambonelli A."/>
            <person name="Paolocci F."/>
            <person name="Nowrousian M."/>
            <person name="Ottonello S."/>
            <person name="Baldrian P."/>
            <person name="Spatafora J.W."/>
            <person name="Henrissat B."/>
            <person name="Nagy L.G."/>
            <person name="Aury J.M."/>
            <person name="Wincker P."/>
            <person name="Grigoriev I.V."/>
            <person name="Bonfante P."/>
            <person name="Martin F.M."/>
        </authorList>
    </citation>
    <scope>NUCLEOTIDE SEQUENCE [LARGE SCALE GENOMIC DNA]</scope>
    <source>
        <strain evidence="2 3">CCBAS932</strain>
    </source>
</reference>
<dbReference type="GO" id="GO:0005524">
    <property type="term" value="F:ATP binding"/>
    <property type="evidence" value="ECO:0007669"/>
    <property type="project" value="InterPro"/>
</dbReference>
<dbReference type="InterPro" id="IPR011009">
    <property type="entry name" value="Kinase-like_dom_sf"/>
</dbReference>
<dbReference type="SUPFAM" id="SSF56112">
    <property type="entry name" value="Protein kinase-like (PK-like)"/>
    <property type="match status" value="1"/>
</dbReference>
<evidence type="ECO:0000313" key="2">
    <source>
        <dbReference type="EMBL" id="RPB07281.1"/>
    </source>
</evidence>
<dbReference type="PANTHER" id="PTHR37542:SF3">
    <property type="entry name" value="PRION-INHIBITION AND PROPAGATION HELO DOMAIN-CONTAINING PROTEIN"/>
    <property type="match status" value="1"/>
</dbReference>
<organism evidence="2 3">
    <name type="scientific">Morchella conica CCBAS932</name>
    <dbReference type="NCBI Taxonomy" id="1392247"/>
    <lineage>
        <taxon>Eukaryota</taxon>
        <taxon>Fungi</taxon>
        <taxon>Dikarya</taxon>
        <taxon>Ascomycota</taxon>
        <taxon>Pezizomycotina</taxon>
        <taxon>Pezizomycetes</taxon>
        <taxon>Pezizales</taxon>
        <taxon>Morchellaceae</taxon>
        <taxon>Morchella</taxon>
    </lineage>
</organism>
<evidence type="ECO:0000313" key="3">
    <source>
        <dbReference type="Proteomes" id="UP000277580"/>
    </source>
</evidence>
<gene>
    <name evidence="2" type="ORF">P167DRAFT_579419</name>
</gene>
<dbReference type="Gene3D" id="1.10.510.10">
    <property type="entry name" value="Transferase(Phosphotransferase) domain 1"/>
    <property type="match status" value="1"/>
</dbReference>
<proteinExistence type="predicted"/>
<dbReference type="STRING" id="1392247.A0A3N4KG05"/>